<comment type="caution">
    <text evidence="9">The sequence shown here is derived from an EMBL/GenBank/DDBJ whole genome shotgun (WGS) entry which is preliminary data.</text>
</comment>
<comment type="cofactor">
    <cofactor evidence="1">
        <name>Zn(2+)</name>
        <dbReference type="ChEBI" id="CHEBI:29105"/>
    </cofactor>
</comment>
<dbReference type="Proteomes" id="UP000433883">
    <property type="component" value="Unassembled WGS sequence"/>
</dbReference>
<proteinExistence type="inferred from homology"/>
<evidence type="ECO:0000256" key="5">
    <source>
        <dbReference type="ARBA" id="ARBA00022723"/>
    </source>
</evidence>
<dbReference type="EMBL" id="WNWQ01000301">
    <property type="protein sequence ID" value="KAE9971202.1"/>
    <property type="molecule type" value="Genomic_DNA"/>
</dbReference>
<evidence type="ECO:0000256" key="6">
    <source>
        <dbReference type="ARBA" id="ARBA00022801"/>
    </source>
</evidence>
<evidence type="ECO:0000256" key="8">
    <source>
        <dbReference type="ARBA" id="ARBA00022975"/>
    </source>
</evidence>
<dbReference type="PROSITE" id="PS00482">
    <property type="entry name" value="DIHYDROOROTASE_1"/>
    <property type="match status" value="1"/>
</dbReference>
<dbReference type="AlphaFoldDB" id="A0A8H3YV99"/>
<dbReference type="InterPro" id="IPR004721">
    <property type="entry name" value="DHOdimr"/>
</dbReference>
<evidence type="ECO:0000256" key="7">
    <source>
        <dbReference type="ARBA" id="ARBA00022833"/>
    </source>
</evidence>
<reference evidence="9 10" key="1">
    <citation type="submission" date="2019-11" db="EMBL/GenBank/DDBJ databases">
        <title>Venturia inaequalis Genome Resource.</title>
        <authorList>
            <person name="Lichtner F.J."/>
        </authorList>
    </citation>
    <scope>NUCLEOTIDE SEQUENCE [LARGE SCALE GENOMIC DNA]</scope>
    <source>
        <strain evidence="9">Bline_iso_100314</strain>
    </source>
</reference>
<dbReference type="PROSITE" id="PS00483">
    <property type="entry name" value="DIHYDROOROTASE_2"/>
    <property type="match status" value="1"/>
</dbReference>
<protein>
    <recommendedName>
        <fullName evidence="4">dihydroorotase</fullName>
        <ecNumber evidence="4">3.5.2.3</ecNumber>
    </recommendedName>
</protein>
<comment type="pathway">
    <text evidence="2">Pyrimidine metabolism; UMP biosynthesis via de novo pathway; (S)-dihydroorotate from bicarbonate: step 3/3.</text>
</comment>
<name>A0A8H3YV99_VENIN</name>
<dbReference type="PIRSF" id="PIRSF001237">
    <property type="entry name" value="DHOdimr"/>
    <property type="match status" value="1"/>
</dbReference>
<dbReference type="GO" id="GO:0046872">
    <property type="term" value="F:metal ion binding"/>
    <property type="evidence" value="ECO:0007669"/>
    <property type="project" value="UniProtKB-KW"/>
</dbReference>
<dbReference type="HAMAP" id="MF_00219">
    <property type="entry name" value="PyrC_classII"/>
    <property type="match status" value="1"/>
</dbReference>
<keyword evidence="7" id="KW-0862">Zinc</keyword>
<dbReference type="PANTHER" id="PTHR43137:SF1">
    <property type="entry name" value="DIHYDROOROTASE"/>
    <property type="match status" value="1"/>
</dbReference>
<organism evidence="9 10">
    <name type="scientific">Venturia inaequalis</name>
    <name type="common">Apple scab fungus</name>
    <dbReference type="NCBI Taxonomy" id="5025"/>
    <lineage>
        <taxon>Eukaryota</taxon>
        <taxon>Fungi</taxon>
        <taxon>Dikarya</taxon>
        <taxon>Ascomycota</taxon>
        <taxon>Pezizomycotina</taxon>
        <taxon>Dothideomycetes</taxon>
        <taxon>Pleosporomycetidae</taxon>
        <taxon>Venturiales</taxon>
        <taxon>Venturiaceae</taxon>
        <taxon>Venturia</taxon>
    </lineage>
</organism>
<dbReference type="PANTHER" id="PTHR43137">
    <property type="entry name" value="DIHYDROOROTASE"/>
    <property type="match status" value="1"/>
</dbReference>
<evidence type="ECO:0000256" key="2">
    <source>
        <dbReference type="ARBA" id="ARBA00004880"/>
    </source>
</evidence>
<dbReference type="GO" id="GO:0005737">
    <property type="term" value="C:cytoplasm"/>
    <property type="evidence" value="ECO:0007669"/>
    <property type="project" value="TreeGrafter"/>
</dbReference>
<evidence type="ECO:0000256" key="3">
    <source>
        <dbReference type="ARBA" id="ARBA00005631"/>
    </source>
</evidence>
<keyword evidence="8" id="KW-0665">Pyrimidine biosynthesis</keyword>
<dbReference type="GO" id="GO:0006207">
    <property type="term" value="P:'de novo' pyrimidine nucleobase biosynthetic process"/>
    <property type="evidence" value="ECO:0007669"/>
    <property type="project" value="TreeGrafter"/>
</dbReference>
<dbReference type="FunFam" id="3.20.20.140:FF:000041">
    <property type="entry name" value="Dihydroorotase, variant"/>
    <property type="match status" value="1"/>
</dbReference>
<comment type="similarity">
    <text evidence="3">Belongs to the metallo-dependent hydrolases superfamily. DHOase family. Class II DHOase subfamily.</text>
</comment>
<dbReference type="NCBIfam" id="TIGR00856">
    <property type="entry name" value="pyrC_dimer"/>
    <property type="match status" value="1"/>
</dbReference>
<dbReference type="GO" id="GO:0044205">
    <property type="term" value="P:'de novo' UMP biosynthetic process"/>
    <property type="evidence" value="ECO:0007669"/>
    <property type="project" value="UniProtKB-UniPathway"/>
</dbReference>
<keyword evidence="6" id="KW-0378">Hydrolase</keyword>
<dbReference type="EC" id="3.5.2.3" evidence="4"/>
<dbReference type="UniPathway" id="UPA00070">
    <property type="reaction ID" value="UER00117"/>
</dbReference>
<evidence type="ECO:0000256" key="4">
    <source>
        <dbReference type="ARBA" id="ARBA00012860"/>
    </source>
</evidence>
<dbReference type="InterPro" id="IPR032466">
    <property type="entry name" value="Metal_Hydrolase"/>
</dbReference>
<dbReference type="Gene3D" id="3.20.20.140">
    <property type="entry name" value="Metal-dependent hydrolases"/>
    <property type="match status" value="1"/>
</dbReference>
<evidence type="ECO:0000256" key="1">
    <source>
        <dbReference type="ARBA" id="ARBA00001947"/>
    </source>
</evidence>
<gene>
    <name evidence="9" type="ORF">BLS_004583</name>
</gene>
<dbReference type="SUPFAM" id="SSF51556">
    <property type="entry name" value="Metallo-dependent hydrolases"/>
    <property type="match status" value="1"/>
</dbReference>
<accession>A0A8H3YV99</accession>
<keyword evidence="5" id="KW-0479">Metal-binding</keyword>
<evidence type="ECO:0000313" key="9">
    <source>
        <dbReference type="EMBL" id="KAE9971202.1"/>
    </source>
</evidence>
<dbReference type="InterPro" id="IPR002195">
    <property type="entry name" value="Dihydroorotase_CS"/>
</dbReference>
<sequence length="382" mass="41596">MPLEKLNGLELPAAADFHVHLRDGKMMELVTPTIRKGGVNTVYVMPNLVPPLTKVKDVLDYKTRLEKLAPGVNFLMSLYLHTDITPETIIEAKKAGITGVKSYPAGVTTNSSSGVVDYDVFFPVFEEMERQDILLNLHGESPSTPGSDVTVLNAEEKFLPTLLMLHEKFPKLRIILEHCTSAKAIEAVKKCGSSVVATITAHHLFLTVDDVVADPFCFCKPVAKTPEDRDALLRAAVSGNPKFFLGTDSAPHPAIAKRGGANGKGKSAAGVFTQPYATQTVLSAFEEGIIQSVIKEEDVTAEKLEGFFSGFGRAFYRAADPSNESIKFERKEALVDEILSSGELEVVPFRAELEFPPSPACSKMITRNFAPNGIEGKDDRIT</sequence>
<evidence type="ECO:0000313" key="10">
    <source>
        <dbReference type="Proteomes" id="UP000433883"/>
    </source>
</evidence>
<dbReference type="GO" id="GO:0004151">
    <property type="term" value="F:dihydroorotase activity"/>
    <property type="evidence" value="ECO:0007669"/>
    <property type="project" value="UniProtKB-EC"/>
</dbReference>